<comment type="similarity">
    <text evidence="1">Belongs to the ComF/GntX family.</text>
</comment>
<feature type="domain" description="Phosphoribosyltransferase" evidence="2">
    <location>
        <begin position="157"/>
        <end position="223"/>
    </location>
</feature>
<dbReference type="RefSeq" id="WP_103103565.1">
    <property type="nucleotide sequence ID" value="NZ_BDEC01000059.1"/>
</dbReference>
<dbReference type="AlphaFoldDB" id="A0A2H6CUL4"/>
<dbReference type="Gene3D" id="3.40.50.2020">
    <property type="match status" value="1"/>
</dbReference>
<evidence type="ECO:0000259" key="2">
    <source>
        <dbReference type="Pfam" id="PF00156"/>
    </source>
</evidence>
<dbReference type="InterPro" id="IPR051910">
    <property type="entry name" value="ComF/GntX_DNA_util-trans"/>
</dbReference>
<gene>
    <name evidence="3" type="ORF">TEHN7118_1473</name>
</gene>
<evidence type="ECO:0000313" key="4">
    <source>
        <dbReference type="Proteomes" id="UP000236214"/>
    </source>
</evidence>
<protein>
    <submittedName>
        <fullName evidence="3">Putative competence protein ComFC</fullName>
    </submittedName>
</protein>
<sequence>MRCSYCQCEIIRNLTVKELLFPFSISSQRCYLCQEKFAQITSPACPTCAKPGWTSMCDECQQWQQRYPYYDFCHQALFSYDEAFKEWIYQYKFLGDFRLRKTFITEIQHYFSHKKDWIVCSVPLSEKRFFQRGFNQVEAFLQAAGIKTQKLLVKKLNNASQSEKSRQERLAAPQAFRATENMTKIKNQKVLLVDDVYTTGRTLFHAAEILQTYQPKVLHTFSLAR</sequence>
<dbReference type="EMBL" id="BDEC01000059">
    <property type="protein sequence ID" value="GBD68667.1"/>
    <property type="molecule type" value="Genomic_DNA"/>
</dbReference>
<dbReference type="InterPro" id="IPR029057">
    <property type="entry name" value="PRTase-like"/>
</dbReference>
<proteinExistence type="inferred from homology"/>
<evidence type="ECO:0000313" key="3">
    <source>
        <dbReference type="EMBL" id="GBD68667.1"/>
    </source>
</evidence>
<name>A0A2H6CUL4_TETHA</name>
<dbReference type="CDD" id="cd06223">
    <property type="entry name" value="PRTases_typeI"/>
    <property type="match status" value="1"/>
</dbReference>
<dbReference type="PANTHER" id="PTHR47505:SF1">
    <property type="entry name" value="DNA UTILIZATION PROTEIN YHGH"/>
    <property type="match status" value="1"/>
</dbReference>
<accession>A0A2H6CUL4</accession>
<keyword evidence="4" id="KW-1185">Reference proteome</keyword>
<organism evidence="3 4">
    <name type="scientific">Tetragenococcus halophilus subsp. halophilus</name>
    <dbReference type="NCBI Taxonomy" id="1513897"/>
    <lineage>
        <taxon>Bacteria</taxon>
        <taxon>Bacillati</taxon>
        <taxon>Bacillota</taxon>
        <taxon>Bacilli</taxon>
        <taxon>Lactobacillales</taxon>
        <taxon>Enterococcaceae</taxon>
        <taxon>Tetragenococcus</taxon>
    </lineage>
</organism>
<reference evidence="3 4" key="1">
    <citation type="submission" date="2016-05" db="EMBL/GenBank/DDBJ databases">
        <title>Whole genome sequencing of Tetragenococcus halophilus subsp. halophilus NISL 7118.</title>
        <authorList>
            <person name="Shiwa Y."/>
            <person name="Nishimura I."/>
            <person name="Yoshikawa H."/>
            <person name="Koyama Y."/>
            <person name="Oguma T."/>
        </authorList>
    </citation>
    <scope>NUCLEOTIDE SEQUENCE [LARGE SCALE GENOMIC DNA]</scope>
    <source>
        <strain evidence="3 4">NISL 7118</strain>
    </source>
</reference>
<dbReference type="PANTHER" id="PTHR47505">
    <property type="entry name" value="DNA UTILIZATION PROTEIN YHGH"/>
    <property type="match status" value="1"/>
</dbReference>
<dbReference type="SUPFAM" id="SSF53271">
    <property type="entry name" value="PRTase-like"/>
    <property type="match status" value="1"/>
</dbReference>
<evidence type="ECO:0000256" key="1">
    <source>
        <dbReference type="ARBA" id="ARBA00008007"/>
    </source>
</evidence>
<dbReference type="Proteomes" id="UP000236214">
    <property type="component" value="Unassembled WGS sequence"/>
</dbReference>
<dbReference type="InterPro" id="IPR000836">
    <property type="entry name" value="PRTase_dom"/>
</dbReference>
<dbReference type="Pfam" id="PF00156">
    <property type="entry name" value="Pribosyltran"/>
    <property type="match status" value="1"/>
</dbReference>
<comment type="caution">
    <text evidence="3">The sequence shown here is derived from an EMBL/GenBank/DDBJ whole genome shotgun (WGS) entry which is preliminary data.</text>
</comment>